<dbReference type="GO" id="GO:0016757">
    <property type="term" value="F:glycosyltransferase activity"/>
    <property type="evidence" value="ECO:0007669"/>
    <property type="project" value="InterPro"/>
</dbReference>
<dbReference type="Proteomes" id="UP000679220">
    <property type="component" value="Unassembled WGS sequence"/>
</dbReference>
<dbReference type="SUPFAM" id="SSF53756">
    <property type="entry name" value="UDP-Glycosyltransferase/glycogen phosphorylase"/>
    <property type="match status" value="1"/>
</dbReference>
<proteinExistence type="predicted"/>
<dbReference type="CDD" id="cd03801">
    <property type="entry name" value="GT4_PimA-like"/>
    <property type="match status" value="1"/>
</dbReference>
<dbReference type="EMBL" id="JAGTAR010000012">
    <property type="protein sequence ID" value="MBR8535731.1"/>
    <property type="molecule type" value="Genomic_DNA"/>
</dbReference>
<accession>A0A941F2R8</accession>
<dbReference type="InterPro" id="IPR050194">
    <property type="entry name" value="Glycosyltransferase_grp1"/>
</dbReference>
<evidence type="ECO:0000313" key="2">
    <source>
        <dbReference type="EMBL" id="MBR8535731.1"/>
    </source>
</evidence>
<comment type="caution">
    <text evidence="2">The sequence shown here is derived from an EMBL/GenBank/DDBJ whole genome shotgun (WGS) entry which is preliminary data.</text>
</comment>
<protein>
    <submittedName>
        <fullName evidence="2">Glycosyltransferase family 4 protein</fullName>
    </submittedName>
</protein>
<dbReference type="InterPro" id="IPR001296">
    <property type="entry name" value="Glyco_trans_1"/>
</dbReference>
<evidence type="ECO:0000313" key="3">
    <source>
        <dbReference type="Proteomes" id="UP000679220"/>
    </source>
</evidence>
<evidence type="ECO:0000259" key="1">
    <source>
        <dbReference type="Pfam" id="PF00534"/>
    </source>
</evidence>
<feature type="domain" description="Glycosyl transferase family 1" evidence="1">
    <location>
        <begin position="228"/>
        <end position="391"/>
    </location>
</feature>
<name>A0A941F2R8_9BACT</name>
<organism evidence="2 3">
    <name type="scientific">Carboxylicivirga sediminis</name>
    <dbReference type="NCBI Taxonomy" id="2006564"/>
    <lineage>
        <taxon>Bacteria</taxon>
        <taxon>Pseudomonadati</taxon>
        <taxon>Bacteroidota</taxon>
        <taxon>Bacteroidia</taxon>
        <taxon>Marinilabiliales</taxon>
        <taxon>Marinilabiliaceae</taxon>
        <taxon>Carboxylicivirga</taxon>
    </lineage>
</organism>
<dbReference type="RefSeq" id="WP_212189961.1">
    <property type="nucleotide sequence ID" value="NZ_JAGTAR010000012.1"/>
</dbReference>
<gene>
    <name evidence="2" type="ORF">KDU71_09205</name>
</gene>
<reference evidence="2" key="2">
    <citation type="submission" date="2021-04" db="EMBL/GenBank/DDBJ databases">
        <authorList>
            <person name="Zhang T."/>
            <person name="Zhang Y."/>
            <person name="Lu D."/>
            <person name="Zuo D."/>
            <person name="Du Z."/>
        </authorList>
    </citation>
    <scope>NUCLEOTIDE SEQUENCE</scope>
    <source>
        <strain evidence="2">JR1</strain>
    </source>
</reference>
<keyword evidence="3" id="KW-1185">Reference proteome</keyword>
<sequence length="409" mass="46557">MNKRLAIITTHPIQYNAPWFALLHQRGKVDIKVFYTWPQAVEGFDDPDFGKNIQWDIPLLKGYPYSFVKNVSVHPSSKTWKGIDNPTLIDEVTQFEPNAILVFGWKFKSHFALMRHFKGKIPVWFRGDSTLLDYDIKGLKDIATRNNLTSHLSFLSSFKLYLKYRLRQTALRLVYRYVDKALYVGTNSRHYFMAHGLTNEQLVLAPHAIDNQRFTYSIEVDYEMEAIKWRKELGISENDTVVLFAGKLEHKKNPLLLLNTIRELNQSGNSTIKLIFSGSGPLEAELKTIAGRDNNIRFISFINQRRMPVAYRLATIFCLPSQGPEETWGLGVNEALASGRPVLVSDKVGCAADVVHASIGSIFSSGNASDLKAKLMELAKENITPHACQQHITSWSFEKICNVIEKEMT</sequence>
<dbReference type="Pfam" id="PF00534">
    <property type="entry name" value="Glycos_transf_1"/>
    <property type="match status" value="1"/>
</dbReference>
<dbReference type="PANTHER" id="PTHR45947:SF3">
    <property type="entry name" value="SULFOQUINOVOSYL TRANSFERASE SQD2"/>
    <property type="match status" value="1"/>
</dbReference>
<dbReference type="PANTHER" id="PTHR45947">
    <property type="entry name" value="SULFOQUINOVOSYL TRANSFERASE SQD2"/>
    <property type="match status" value="1"/>
</dbReference>
<dbReference type="AlphaFoldDB" id="A0A941F2R8"/>
<dbReference type="Gene3D" id="3.40.50.2000">
    <property type="entry name" value="Glycogen Phosphorylase B"/>
    <property type="match status" value="2"/>
</dbReference>
<reference evidence="2" key="1">
    <citation type="journal article" date="2018" name="Int. J. Syst. Evol. Microbiol.">
        <title>Carboxylicivirga sediminis sp. nov., isolated from coastal sediment.</title>
        <authorList>
            <person name="Wang F.Q."/>
            <person name="Ren L.H."/>
            <person name="Zou R.J."/>
            <person name="Sun Y.Z."/>
            <person name="Liu X.J."/>
            <person name="Jiang F."/>
            <person name="Liu L.J."/>
        </authorList>
    </citation>
    <scope>NUCLEOTIDE SEQUENCE</scope>
    <source>
        <strain evidence="2">JR1</strain>
    </source>
</reference>